<comment type="pathway">
    <text evidence="2">Phospholipid metabolism; phosphatidylglycerol biosynthesis; phosphatidylglycerol from CDP-diacylglycerol: step 1/2.</text>
</comment>
<dbReference type="GO" id="GO:0008444">
    <property type="term" value="F:CDP-diacylglycerol-glycerol-3-phosphate 3-phosphatidyltransferase activity"/>
    <property type="evidence" value="ECO:0007669"/>
    <property type="project" value="UniProtKB-EC"/>
</dbReference>
<dbReference type="EC" id="2.7.8.5" evidence="4"/>
<dbReference type="InterPro" id="IPR043130">
    <property type="entry name" value="CDP-OH_PTrfase_TM_dom"/>
</dbReference>
<organism evidence="17 18">
    <name type="scientific">Rhodothermus marinus (strain ATCC 43812 / DSM 4252 / R-10)</name>
    <name type="common">Rhodothermus obamensis</name>
    <dbReference type="NCBI Taxonomy" id="518766"/>
    <lineage>
        <taxon>Bacteria</taxon>
        <taxon>Pseudomonadati</taxon>
        <taxon>Rhodothermota</taxon>
        <taxon>Rhodothermia</taxon>
        <taxon>Rhodothermales</taxon>
        <taxon>Rhodothermaceae</taxon>
        <taxon>Rhodothermus</taxon>
    </lineage>
</organism>
<keyword evidence="8 16" id="KW-0812">Transmembrane</keyword>
<name>D0MEM3_RHOM4</name>
<feature type="transmembrane region" description="Helical" evidence="16">
    <location>
        <begin position="137"/>
        <end position="155"/>
    </location>
</feature>
<dbReference type="PIRSF" id="PIRSF000847">
    <property type="entry name" value="Phos_ph_gly_syn"/>
    <property type="match status" value="1"/>
</dbReference>
<dbReference type="PANTHER" id="PTHR14269">
    <property type="entry name" value="CDP-DIACYLGLYCEROL--GLYCEROL-3-PHOSPHATE 3-PHOSPHATIDYLTRANSFERASE-RELATED"/>
    <property type="match status" value="1"/>
</dbReference>
<keyword evidence="7 15" id="KW-0808">Transferase</keyword>
<evidence type="ECO:0000256" key="13">
    <source>
        <dbReference type="ARBA" id="ARBA00023264"/>
    </source>
</evidence>
<dbReference type="GO" id="GO:0016020">
    <property type="term" value="C:membrane"/>
    <property type="evidence" value="ECO:0007669"/>
    <property type="project" value="UniProtKB-SubCell"/>
</dbReference>
<accession>D0MEM3</accession>
<feature type="transmembrane region" description="Helical" evidence="16">
    <location>
        <begin position="105"/>
        <end position="125"/>
    </location>
</feature>
<evidence type="ECO:0000256" key="2">
    <source>
        <dbReference type="ARBA" id="ARBA00005042"/>
    </source>
</evidence>
<dbReference type="STRING" id="518766.Rmar_2373"/>
<dbReference type="PROSITE" id="PS00379">
    <property type="entry name" value="CDP_ALCOHOL_P_TRANSF"/>
    <property type="match status" value="1"/>
</dbReference>
<dbReference type="Gene3D" id="1.20.120.1760">
    <property type="match status" value="1"/>
</dbReference>
<keyword evidence="9 16" id="KW-1133">Transmembrane helix</keyword>
<evidence type="ECO:0000256" key="5">
    <source>
        <dbReference type="ARBA" id="ARBA00014944"/>
    </source>
</evidence>
<keyword evidence="18" id="KW-1185">Reference proteome</keyword>
<keyword evidence="12" id="KW-0594">Phospholipid biosynthesis</keyword>
<dbReference type="GO" id="GO:0046474">
    <property type="term" value="P:glycerophospholipid biosynthetic process"/>
    <property type="evidence" value="ECO:0007669"/>
    <property type="project" value="TreeGrafter"/>
</dbReference>
<evidence type="ECO:0000256" key="10">
    <source>
        <dbReference type="ARBA" id="ARBA00023098"/>
    </source>
</evidence>
<feature type="transmembrane region" description="Helical" evidence="16">
    <location>
        <begin position="49"/>
        <end position="68"/>
    </location>
</feature>
<dbReference type="InterPro" id="IPR004570">
    <property type="entry name" value="Phosphatidylglycerol_P_synth"/>
</dbReference>
<dbReference type="OrthoDB" id="9785031at2"/>
<keyword evidence="11 16" id="KW-0472">Membrane</keyword>
<dbReference type="KEGG" id="rmr:Rmar_2373"/>
<evidence type="ECO:0000256" key="4">
    <source>
        <dbReference type="ARBA" id="ARBA00013170"/>
    </source>
</evidence>
<dbReference type="eggNOG" id="COG0558">
    <property type="taxonomic scope" value="Bacteria"/>
</dbReference>
<dbReference type="Proteomes" id="UP000002221">
    <property type="component" value="Chromosome"/>
</dbReference>
<proteinExistence type="inferred from homology"/>
<dbReference type="InterPro" id="IPR048254">
    <property type="entry name" value="CDP_ALCOHOL_P_TRANSF_CS"/>
</dbReference>
<evidence type="ECO:0000256" key="3">
    <source>
        <dbReference type="ARBA" id="ARBA00010441"/>
    </source>
</evidence>
<dbReference type="AlphaFoldDB" id="D0MEM3"/>
<dbReference type="EMBL" id="CP001807">
    <property type="protein sequence ID" value="ACY49251.1"/>
    <property type="molecule type" value="Genomic_DNA"/>
</dbReference>
<evidence type="ECO:0000256" key="6">
    <source>
        <dbReference type="ARBA" id="ARBA00022516"/>
    </source>
</evidence>
<evidence type="ECO:0000256" key="11">
    <source>
        <dbReference type="ARBA" id="ARBA00023136"/>
    </source>
</evidence>
<evidence type="ECO:0000256" key="15">
    <source>
        <dbReference type="RuleBase" id="RU003750"/>
    </source>
</evidence>
<dbReference type="InterPro" id="IPR050324">
    <property type="entry name" value="CDP-alcohol_PTase-I"/>
</dbReference>
<comment type="similarity">
    <text evidence="3 15">Belongs to the CDP-alcohol phosphatidyltransferase class-I family.</text>
</comment>
<evidence type="ECO:0000256" key="16">
    <source>
        <dbReference type="SAM" id="Phobius"/>
    </source>
</evidence>
<dbReference type="Pfam" id="PF01066">
    <property type="entry name" value="CDP-OH_P_transf"/>
    <property type="match status" value="1"/>
</dbReference>
<keyword evidence="13" id="KW-1208">Phospholipid metabolism</keyword>
<dbReference type="PANTHER" id="PTHR14269:SF11">
    <property type="entry name" value="CDP-DIACYLGLYCEROL--GLYCEROL-3-PHOSPHATE 3-PHOSPHATIDYLTRANSFERASE"/>
    <property type="match status" value="1"/>
</dbReference>
<dbReference type="HOGENOM" id="CLU_051314_6_3_10"/>
<keyword evidence="6" id="KW-0444">Lipid biosynthesis</keyword>
<evidence type="ECO:0000256" key="7">
    <source>
        <dbReference type="ARBA" id="ARBA00022679"/>
    </source>
</evidence>
<evidence type="ECO:0000313" key="17">
    <source>
        <dbReference type="EMBL" id="ACY49251.1"/>
    </source>
</evidence>
<comment type="subcellular location">
    <subcellularLocation>
        <location evidence="1">Membrane</location>
        <topology evidence="1">Multi-pass membrane protein</topology>
    </subcellularLocation>
</comment>
<evidence type="ECO:0000256" key="9">
    <source>
        <dbReference type="ARBA" id="ARBA00022989"/>
    </source>
</evidence>
<gene>
    <name evidence="17" type="ordered locus">Rmar_2373</name>
</gene>
<keyword evidence="10" id="KW-0443">Lipid metabolism</keyword>
<evidence type="ECO:0000256" key="1">
    <source>
        <dbReference type="ARBA" id="ARBA00004141"/>
    </source>
</evidence>
<dbReference type="InterPro" id="IPR000462">
    <property type="entry name" value="CDP-OH_P_trans"/>
</dbReference>
<evidence type="ECO:0000256" key="8">
    <source>
        <dbReference type="ARBA" id="ARBA00022692"/>
    </source>
</evidence>
<protein>
    <recommendedName>
        <fullName evidence="5">CDP-diacylglycerol--glycerol-3-phosphate 3-phosphatidyltransferase</fullName>
        <ecNumber evidence="4">2.7.8.5</ecNumber>
    </recommendedName>
</protein>
<reference evidence="17 18" key="1">
    <citation type="journal article" date="2009" name="Stand. Genomic Sci.">
        <title>Complete genome sequence of Rhodothermus marinus type strain (R-10).</title>
        <authorList>
            <person name="Nolan M."/>
            <person name="Tindall B.J."/>
            <person name="Pomrenke H."/>
            <person name="Lapidus A."/>
            <person name="Copeland A."/>
            <person name="Glavina Del Rio T."/>
            <person name="Lucas S."/>
            <person name="Chen F."/>
            <person name="Tice H."/>
            <person name="Cheng J.F."/>
            <person name="Saunders E."/>
            <person name="Han C."/>
            <person name="Bruce D."/>
            <person name="Goodwin L."/>
            <person name="Chain P."/>
            <person name="Pitluck S."/>
            <person name="Ovchinikova G."/>
            <person name="Pati A."/>
            <person name="Ivanova N."/>
            <person name="Mavromatis K."/>
            <person name="Chen A."/>
            <person name="Palaniappan K."/>
            <person name="Land M."/>
            <person name="Hauser L."/>
            <person name="Chang Y.J."/>
            <person name="Jeffries C.D."/>
            <person name="Brettin T."/>
            <person name="Goker M."/>
            <person name="Bristow J."/>
            <person name="Eisen J.A."/>
            <person name="Markowitz V."/>
            <person name="Hugenholtz P."/>
            <person name="Kyrpides N.C."/>
            <person name="Klenk H.P."/>
            <person name="Detter J.C."/>
        </authorList>
    </citation>
    <scope>NUCLEOTIDE SEQUENCE [LARGE SCALE GENOMIC DNA]</scope>
    <source>
        <strain evidence="18">ATCC 43812 / DSM 4252 / R-10</strain>
    </source>
</reference>
<evidence type="ECO:0000256" key="12">
    <source>
        <dbReference type="ARBA" id="ARBA00023209"/>
    </source>
</evidence>
<feature type="transmembrane region" description="Helical" evidence="16">
    <location>
        <begin position="161"/>
        <end position="182"/>
    </location>
</feature>
<feature type="transmembrane region" description="Helical" evidence="16">
    <location>
        <begin position="20"/>
        <end position="42"/>
    </location>
</feature>
<dbReference type="RefSeq" id="WP_012844861.1">
    <property type="nucleotide sequence ID" value="NC_013501.1"/>
</dbReference>
<sequence>MPEQSTTRPGGRLLPLGRFWTIPNMLSLLRLVLAFPLAYLVLTHGPLRWVLALALLAIVTDWFDGQVARWSHTVSDWGKVLDPLADKVTAGLVSMALVARGDLPLWFFAFVVVRDALIVLGGALLAHRTRRVYMSLWSGKVAVTVLALTILAALLEADPPVFRVLLWSSIVLLSYSFLRYVVRFVRAWRGQPEPEGPVVSGQTVPSST</sequence>
<comment type="catalytic activity">
    <reaction evidence="14">
        <text>a CDP-1,2-diacyl-sn-glycerol + sn-glycerol 3-phosphate = a 1,2-diacyl-sn-glycero-3-phospho-(1'-sn-glycero-3'-phosphate) + CMP + H(+)</text>
        <dbReference type="Rhea" id="RHEA:12593"/>
        <dbReference type="ChEBI" id="CHEBI:15378"/>
        <dbReference type="ChEBI" id="CHEBI:57597"/>
        <dbReference type="ChEBI" id="CHEBI:58332"/>
        <dbReference type="ChEBI" id="CHEBI:60110"/>
        <dbReference type="ChEBI" id="CHEBI:60377"/>
        <dbReference type="EC" id="2.7.8.5"/>
    </reaction>
</comment>
<evidence type="ECO:0000256" key="14">
    <source>
        <dbReference type="ARBA" id="ARBA00048586"/>
    </source>
</evidence>
<evidence type="ECO:0000313" key="18">
    <source>
        <dbReference type="Proteomes" id="UP000002221"/>
    </source>
</evidence>